<keyword evidence="5 6" id="KW-0472">Membrane</keyword>
<keyword evidence="8" id="KW-1185">Reference proteome</keyword>
<evidence type="ECO:0000256" key="6">
    <source>
        <dbReference type="SAM" id="Phobius"/>
    </source>
</evidence>
<dbReference type="SUPFAM" id="SSF54523">
    <property type="entry name" value="Pili subunits"/>
    <property type="match status" value="1"/>
</dbReference>
<dbReference type="eggNOG" id="COG2165">
    <property type="taxonomic scope" value="Bacteria"/>
</dbReference>
<dbReference type="Pfam" id="PF07963">
    <property type="entry name" value="N_methyl"/>
    <property type="match status" value="1"/>
</dbReference>
<proteinExistence type="predicted"/>
<dbReference type="AlphaFoldDB" id="D5CND2"/>
<comment type="subcellular location">
    <subcellularLocation>
        <location evidence="1">Membrane</location>
        <topology evidence="1">Single-pass membrane protein</topology>
    </subcellularLocation>
</comment>
<dbReference type="KEGG" id="slt:Slit_2604"/>
<dbReference type="GO" id="GO:0016020">
    <property type="term" value="C:membrane"/>
    <property type="evidence" value="ECO:0007669"/>
    <property type="project" value="UniProtKB-SubCell"/>
</dbReference>
<reference evidence="7 8" key="1">
    <citation type="submission" date="2010-03" db="EMBL/GenBank/DDBJ databases">
        <title>Complete sequence of Sideroxydans lithotrophicus ES-1.</title>
        <authorList>
            <consortium name="US DOE Joint Genome Institute"/>
            <person name="Lucas S."/>
            <person name="Copeland A."/>
            <person name="Lapidus A."/>
            <person name="Cheng J.-F."/>
            <person name="Bruce D."/>
            <person name="Goodwin L."/>
            <person name="Pitluck S."/>
            <person name="Munk A.C."/>
            <person name="Detter J.C."/>
            <person name="Han C."/>
            <person name="Tapia R."/>
            <person name="Larimer F."/>
            <person name="Land M."/>
            <person name="Hauser L."/>
            <person name="Kyrpides N."/>
            <person name="Ivanova N."/>
            <person name="Emerson D."/>
            <person name="Woyke T."/>
        </authorList>
    </citation>
    <scope>NUCLEOTIDE SEQUENCE [LARGE SCALE GENOMIC DNA]</scope>
    <source>
        <strain evidence="7 8">ES-1</strain>
    </source>
</reference>
<dbReference type="Proteomes" id="UP000001625">
    <property type="component" value="Chromosome"/>
</dbReference>
<dbReference type="PANTHER" id="PTHR30093:SF44">
    <property type="entry name" value="TYPE II SECRETION SYSTEM CORE PROTEIN G"/>
    <property type="match status" value="1"/>
</dbReference>
<evidence type="ECO:0000256" key="2">
    <source>
        <dbReference type="ARBA" id="ARBA00022481"/>
    </source>
</evidence>
<evidence type="ECO:0000256" key="5">
    <source>
        <dbReference type="ARBA" id="ARBA00023136"/>
    </source>
</evidence>
<dbReference type="InterPro" id="IPR012902">
    <property type="entry name" value="N_methyl_site"/>
</dbReference>
<dbReference type="PROSITE" id="PS00409">
    <property type="entry name" value="PROKAR_NTER_METHYL"/>
    <property type="match status" value="1"/>
</dbReference>
<dbReference type="PANTHER" id="PTHR30093">
    <property type="entry name" value="GENERAL SECRETION PATHWAY PROTEIN G"/>
    <property type="match status" value="1"/>
</dbReference>
<evidence type="ECO:0000256" key="3">
    <source>
        <dbReference type="ARBA" id="ARBA00022692"/>
    </source>
</evidence>
<evidence type="ECO:0000256" key="1">
    <source>
        <dbReference type="ARBA" id="ARBA00004167"/>
    </source>
</evidence>
<feature type="transmembrane region" description="Helical" evidence="6">
    <location>
        <begin position="7"/>
        <end position="27"/>
    </location>
</feature>
<evidence type="ECO:0000313" key="8">
    <source>
        <dbReference type="Proteomes" id="UP000001625"/>
    </source>
</evidence>
<keyword evidence="3 6" id="KW-0812">Transmembrane</keyword>
<protein>
    <submittedName>
        <fullName evidence="7">Uncharacterized protein</fullName>
    </submittedName>
</protein>
<dbReference type="Gene3D" id="3.30.700.10">
    <property type="entry name" value="Glycoprotein, Type 4 Pilin"/>
    <property type="match status" value="1"/>
</dbReference>
<dbReference type="EMBL" id="CP001965">
    <property type="protein sequence ID" value="ADE12829.1"/>
    <property type="molecule type" value="Genomic_DNA"/>
</dbReference>
<evidence type="ECO:0000313" key="7">
    <source>
        <dbReference type="EMBL" id="ADE12829.1"/>
    </source>
</evidence>
<organism evidence="7 8">
    <name type="scientific">Sideroxydans lithotrophicus (strain ES-1)</name>
    <dbReference type="NCBI Taxonomy" id="580332"/>
    <lineage>
        <taxon>Bacteria</taxon>
        <taxon>Pseudomonadati</taxon>
        <taxon>Pseudomonadota</taxon>
        <taxon>Betaproteobacteria</taxon>
        <taxon>Nitrosomonadales</taxon>
        <taxon>Gallionellaceae</taxon>
        <taxon>Sideroxydans</taxon>
    </lineage>
</organism>
<gene>
    <name evidence="7" type="ordered locus">Slit_2604</name>
</gene>
<name>D5CND2_SIDLE</name>
<evidence type="ECO:0000256" key="4">
    <source>
        <dbReference type="ARBA" id="ARBA00022989"/>
    </source>
</evidence>
<dbReference type="RefSeq" id="WP_013030727.1">
    <property type="nucleotide sequence ID" value="NC_013959.1"/>
</dbReference>
<keyword evidence="2" id="KW-0488">Methylation</keyword>
<dbReference type="NCBIfam" id="TIGR02532">
    <property type="entry name" value="IV_pilin_GFxxxE"/>
    <property type="match status" value="1"/>
</dbReference>
<dbReference type="HOGENOM" id="CLU_098637_4_0_4"/>
<dbReference type="STRING" id="580332.Slit_2604"/>
<sequence>MKKQQGFTLIELIVVIVILGILAATALPKFVDLSSDAKLAAVKGVAGGLSSAGSVNYAARSMGASSTSYASSMATSGVACSTLGPLMQGGAFPSGYTVTGTVPNCTVTDTSLASASAVAYVPAI</sequence>
<keyword evidence="4 6" id="KW-1133">Transmembrane helix</keyword>
<accession>D5CND2</accession>
<dbReference type="InterPro" id="IPR045584">
    <property type="entry name" value="Pilin-like"/>
</dbReference>